<dbReference type="HOGENOM" id="CLU_061281_2_2_10"/>
<dbReference type="AlphaFoldDB" id="H8KR03"/>
<evidence type="ECO:0000313" key="4">
    <source>
        <dbReference type="EMBL" id="AFD07149.1"/>
    </source>
</evidence>
<dbReference type="Gene3D" id="3.90.550.10">
    <property type="entry name" value="Spore Coat Polysaccharide Biosynthesis Protein SpsA, Chain A"/>
    <property type="match status" value="1"/>
</dbReference>
<evidence type="ECO:0000256" key="1">
    <source>
        <dbReference type="ARBA" id="ARBA00022679"/>
    </source>
</evidence>
<dbReference type="PANTHER" id="PTHR32125:SF4">
    <property type="entry name" value="2-C-METHYL-D-ERYTHRITOL 4-PHOSPHATE CYTIDYLYLTRANSFERASE, CHLOROPLASTIC"/>
    <property type="match status" value="1"/>
</dbReference>
<dbReference type="SUPFAM" id="SSF53448">
    <property type="entry name" value="Nucleotide-diphospho-sugar transferases"/>
    <property type="match status" value="1"/>
</dbReference>
<dbReference type="InterPro" id="IPR001228">
    <property type="entry name" value="IspD"/>
</dbReference>
<sequence>MTYYAIIVAGGTGSRMGAQVPKQFLELKGLPILMHSIKAFYQWPLVPKIILVMHPDYHEHWKKLCDEHKFTTPHTLISGGKTRFESVKNGLSVISSPGIVAVHDAVRPLADHEFITRLFQQAQQNGNAIPAVKCRDSIRKVENGVSVSLNREHYYLVQTPQCFTTELLLQAYEQPFREEFTDDASVVEAMGTKILLAEGEYKNIKITYPEDLIFAEAIMRG</sequence>
<dbReference type="InterPro" id="IPR050088">
    <property type="entry name" value="IspD/TarI_cytidylyltransf_bact"/>
</dbReference>
<dbReference type="eggNOG" id="COG1211">
    <property type="taxonomic scope" value="Bacteria"/>
</dbReference>
<protein>
    <recommendedName>
        <fullName evidence="3">2-C-methyl-D-erythritol 4-phosphate cytidylyltransferase</fullName>
        <ecNumber evidence="3">2.7.7.60</ecNumber>
    </recommendedName>
    <alternativeName>
        <fullName evidence="3">4-diphosphocytidyl-2C-methyl-D-erythritol synthase</fullName>
    </alternativeName>
    <alternativeName>
        <fullName evidence="3">MEP cytidylyltransferase</fullName>
        <shortName evidence="3">MCT</shortName>
    </alternativeName>
</protein>
<dbReference type="HAMAP" id="MF_00108">
    <property type="entry name" value="IspD"/>
    <property type="match status" value="1"/>
</dbReference>
<reference evidence="4" key="1">
    <citation type="submission" date="2012-02" db="EMBL/GenBank/DDBJ databases">
        <title>The complete genome of Solitalea canadensis DSM 3403.</title>
        <authorList>
            <consortium name="US DOE Joint Genome Institute (JGI-PGF)"/>
            <person name="Lucas S."/>
            <person name="Copeland A."/>
            <person name="Lapidus A."/>
            <person name="Glavina del Rio T."/>
            <person name="Dalin E."/>
            <person name="Tice H."/>
            <person name="Bruce D."/>
            <person name="Goodwin L."/>
            <person name="Pitluck S."/>
            <person name="Peters L."/>
            <person name="Ovchinnikova G."/>
            <person name="Lu M."/>
            <person name="Kyrpides N."/>
            <person name="Mavromatis K."/>
            <person name="Ivanova N."/>
            <person name="Brettin T."/>
            <person name="Detter J.C."/>
            <person name="Han C."/>
            <person name="Larimer F."/>
            <person name="Land M."/>
            <person name="Hauser L."/>
            <person name="Markowitz V."/>
            <person name="Cheng J.-F."/>
            <person name="Hugenholtz P."/>
            <person name="Woyke T."/>
            <person name="Wu D."/>
            <person name="Spring S."/>
            <person name="Schroeder M."/>
            <person name="Kopitz M."/>
            <person name="Brambilla E."/>
            <person name="Klenk H.-P."/>
            <person name="Eisen J.A."/>
        </authorList>
    </citation>
    <scope>NUCLEOTIDE SEQUENCE</scope>
    <source>
        <strain evidence="4">DSM 3403</strain>
    </source>
</reference>
<comment type="catalytic activity">
    <reaction evidence="3">
        <text>2-C-methyl-D-erythritol 4-phosphate + CTP + H(+) = 4-CDP-2-C-methyl-D-erythritol + diphosphate</text>
        <dbReference type="Rhea" id="RHEA:13429"/>
        <dbReference type="ChEBI" id="CHEBI:15378"/>
        <dbReference type="ChEBI" id="CHEBI:33019"/>
        <dbReference type="ChEBI" id="CHEBI:37563"/>
        <dbReference type="ChEBI" id="CHEBI:57823"/>
        <dbReference type="ChEBI" id="CHEBI:58262"/>
        <dbReference type="EC" id="2.7.7.60"/>
    </reaction>
</comment>
<dbReference type="PANTHER" id="PTHR32125">
    <property type="entry name" value="2-C-METHYL-D-ERYTHRITOL 4-PHOSPHATE CYTIDYLYLTRANSFERASE, CHLOROPLASTIC"/>
    <property type="match status" value="1"/>
</dbReference>
<feature type="site" description="Positions MEP for the nucleophilic attack" evidence="3">
    <location>
        <position position="151"/>
    </location>
</feature>
<feature type="site" description="Transition state stabilizer" evidence="3">
    <location>
        <position position="15"/>
    </location>
</feature>
<keyword evidence="2 3" id="KW-0548">Nucleotidyltransferase</keyword>
<dbReference type="GO" id="GO:0019288">
    <property type="term" value="P:isopentenyl diphosphate biosynthetic process, methylerythritol 4-phosphate pathway"/>
    <property type="evidence" value="ECO:0007669"/>
    <property type="project" value="UniProtKB-UniRule"/>
</dbReference>
<keyword evidence="1 3" id="KW-0808">Transferase</keyword>
<gene>
    <name evidence="3" type="primary">ispD</name>
    <name evidence="4" type="ordered locus">Solca_2095</name>
</gene>
<dbReference type="STRING" id="929556.Solca_2095"/>
<dbReference type="OrthoDB" id="9806837at2"/>
<feature type="site" description="Transition state stabilizer" evidence="3">
    <location>
        <position position="22"/>
    </location>
</feature>
<dbReference type="InterPro" id="IPR029044">
    <property type="entry name" value="Nucleotide-diphossugar_trans"/>
</dbReference>
<dbReference type="Proteomes" id="UP000007590">
    <property type="component" value="Chromosome"/>
</dbReference>
<dbReference type="CDD" id="cd02516">
    <property type="entry name" value="CDP-ME_synthetase"/>
    <property type="match status" value="1"/>
</dbReference>
<name>H8KR03_SOLCM</name>
<accession>H8KR03</accession>
<dbReference type="InterPro" id="IPR034683">
    <property type="entry name" value="IspD/TarI"/>
</dbReference>
<comment type="function">
    <text evidence="3">Catalyzes the formation of 4-diphosphocytidyl-2-C-methyl-D-erythritol from CTP and 2-C-methyl-D-erythritol 4-phosphate (MEP).</text>
</comment>
<dbReference type="EMBL" id="CP003349">
    <property type="protein sequence ID" value="AFD07149.1"/>
    <property type="molecule type" value="Genomic_DNA"/>
</dbReference>
<dbReference type="NCBIfam" id="TIGR00453">
    <property type="entry name" value="ispD"/>
    <property type="match status" value="1"/>
</dbReference>
<evidence type="ECO:0000313" key="5">
    <source>
        <dbReference type="Proteomes" id="UP000007590"/>
    </source>
</evidence>
<keyword evidence="5" id="KW-1185">Reference proteome</keyword>
<dbReference type="KEGG" id="scn:Solca_2095"/>
<dbReference type="Pfam" id="PF01128">
    <property type="entry name" value="IspD"/>
    <property type="match status" value="1"/>
</dbReference>
<evidence type="ECO:0000256" key="3">
    <source>
        <dbReference type="HAMAP-Rule" id="MF_00108"/>
    </source>
</evidence>
<feature type="site" description="Positions MEP for the nucleophilic attack" evidence="3">
    <location>
        <position position="205"/>
    </location>
</feature>
<dbReference type="RefSeq" id="WP_014680376.1">
    <property type="nucleotide sequence ID" value="NC_017770.1"/>
</dbReference>
<evidence type="ECO:0000256" key="2">
    <source>
        <dbReference type="ARBA" id="ARBA00022695"/>
    </source>
</evidence>
<dbReference type="NCBIfam" id="NF001186">
    <property type="entry name" value="PRK00155.2-3"/>
    <property type="match status" value="1"/>
</dbReference>
<comment type="pathway">
    <text evidence="3">Isoprenoid biosynthesis; isopentenyl diphosphate biosynthesis via DXP pathway; isopentenyl diphosphate from 1-deoxy-D-xylulose 5-phosphate: step 2/6.</text>
</comment>
<dbReference type="EC" id="2.7.7.60" evidence="3"/>
<keyword evidence="3" id="KW-0414">Isoprene biosynthesis</keyword>
<dbReference type="UniPathway" id="UPA00056">
    <property type="reaction ID" value="UER00093"/>
</dbReference>
<dbReference type="FunFam" id="3.90.550.10:FF:000003">
    <property type="entry name" value="2-C-methyl-D-erythritol 4-phosphate cytidylyltransferase"/>
    <property type="match status" value="1"/>
</dbReference>
<comment type="similarity">
    <text evidence="3">Belongs to the IspD/TarI cytidylyltransferase family. IspD subfamily.</text>
</comment>
<dbReference type="GO" id="GO:0050518">
    <property type="term" value="F:2-C-methyl-D-erythritol 4-phosphate cytidylyltransferase activity"/>
    <property type="evidence" value="ECO:0007669"/>
    <property type="project" value="UniProtKB-UniRule"/>
</dbReference>
<organism evidence="4 5">
    <name type="scientific">Solitalea canadensis (strain ATCC 29591 / DSM 3403 / JCM 21819 / LMG 8368 / NBRC 15130 / NCIMB 12057 / USAM 9D)</name>
    <name type="common">Flexibacter canadensis</name>
    <dbReference type="NCBI Taxonomy" id="929556"/>
    <lineage>
        <taxon>Bacteria</taxon>
        <taxon>Pseudomonadati</taxon>
        <taxon>Bacteroidota</taxon>
        <taxon>Sphingobacteriia</taxon>
        <taxon>Sphingobacteriales</taxon>
        <taxon>Sphingobacteriaceae</taxon>
        <taxon>Solitalea</taxon>
    </lineage>
</organism>
<proteinExistence type="inferred from homology"/>